<protein>
    <submittedName>
        <fullName evidence="2">Uncharacterized protein LOC106821100</fullName>
    </submittedName>
</protein>
<gene>
    <name evidence="2" type="primary">LOC106821100</name>
</gene>
<organism evidence="1 2">
    <name type="scientific">Priapulus caudatus</name>
    <name type="common">Priapulid worm</name>
    <dbReference type="NCBI Taxonomy" id="37621"/>
    <lineage>
        <taxon>Eukaryota</taxon>
        <taxon>Metazoa</taxon>
        <taxon>Ecdysozoa</taxon>
        <taxon>Scalidophora</taxon>
        <taxon>Priapulida</taxon>
        <taxon>Priapulimorpha</taxon>
        <taxon>Priapulimorphida</taxon>
        <taxon>Priapulidae</taxon>
        <taxon>Priapulus</taxon>
    </lineage>
</organism>
<dbReference type="RefSeq" id="XP_014681243.1">
    <property type="nucleotide sequence ID" value="XM_014825757.1"/>
</dbReference>
<accession>A0ABM1F9X2</accession>
<dbReference type="Proteomes" id="UP000695022">
    <property type="component" value="Unplaced"/>
</dbReference>
<evidence type="ECO:0000313" key="1">
    <source>
        <dbReference type="Proteomes" id="UP000695022"/>
    </source>
</evidence>
<sequence length="569" mass="62456">MASSSMKIHSLTEALKVPSIHWNKKLGMIGCLAKICEKSQRIRTTVSEDEYLKNMLASLCSVLRSTTEQDGRVALIQQATLLLHVLTTDMAPGAPPCVGLFWDMVVALCDVGRPGNILFTEEATVVCKSLLLNKKLVGRIATLADNGRANAHQVKFEVIELFDTSGDEDVDLVQVLISTGAAWRCSSARRGCGAEGVAAAGDTSGEEEEEEAGEWMDVTVVDVSDASHFTVKLGAEEGHRTCRLRGVLPSIDVKLVRNCTAIIRNVSELVAKTGNDQTYFKNRDLMDSLVKLLYYPDLDVKSQVAATFANLATSAAFAKNFLGNSSLVQAIVDLAREHFEAAPDKQWDDILHLSIVAMCNTMMASRHARQICSISQGLLLFMKIVDKLPSGSSLENALLTTIRVMFGVEPKAIMDVCDRSPRKPDMQTMNPTKSVFHQARMELGSDDDDDGRFVDCSVGLGPSKRKYYVAGSSRDIDSDCRNEVCEAPSIEKVSQTEVCRLVCGMLNLGQGGVIYWGMDSENKVRGMQTTSQQRDGFRCGLDRLLNDNFIPTVKHMLYQVTYTSITHTQ</sequence>
<keyword evidence="1" id="KW-1185">Reference proteome</keyword>
<dbReference type="SUPFAM" id="SSF48371">
    <property type="entry name" value="ARM repeat"/>
    <property type="match status" value="1"/>
</dbReference>
<dbReference type="GeneID" id="106821100"/>
<reference evidence="2" key="1">
    <citation type="submission" date="2025-08" db="UniProtKB">
        <authorList>
            <consortium name="RefSeq"/>
        </authorList>
    </citation>
    <scope>IDENTIFICATION</scope>
</reference>
<evidence type="ECO:0000313" key="2">
    <source>
        <dbReference type="RefSeq" id="XP_014681243.1"/>
    </source>
</evidence>
<proteinExistence type="predicted"/>
<name>A0ABM1F9X2_PRICU</name>
<dbReference type="Gene3D" id="1.25.10.10">
    <property type="entry name" value="Leucine-rich Repeat Variant"/>
    <property type="match status" value="1"/>
</dbReference>
<dbReference type="InterPro" id="IPR011989">
    <property type="entry name" value="ARM-like"/>
</dbReference>
<dbReference type="InterPro" id="IPR016024">
    <property type="entry name" value="ARM-type_fold"/>
</dbReference>